<organism evidence="2 3">
    <name type="scientific">Pichia kluyveri</name>
    <name type="common">Yeast</name>
    <dbReference type="NCBI Taxonomy" id="36015"/>
    <lineage>
        <taxon>Eukaryota</taxon>
        <taxon>Fungi</taxon>
        <taxon>Dikarya</taxon>
        <taxon>Ascomycota</taxon>
        <taxon>Saccharomycotina</taxon>
        <taxon>Pichiomycetes</taxon>
        <taxon>Pichiales</taxon>
        <taxon>Pichiaceae</taxon>
        <taxon>Pichia</taxon>
    </lineage>
</organism>
<dbReference type="AlphaFoldDB" id="A0AAV5R8W2"/>
<evidence type="ECO:0000313" key="3">
    <source>
        <dbReference type="Proteomes" id="UP001378960"/>
    </source>
</evidence>
<gene>
    <name evidence="2" type="ORF">DAPK24_046070</name>
</gene>
<dbReference type="EMBL" id="BTGB01000009">
    <property type="protein sequence ID" value="GMM48009.1"/>
    <property type="molecule type" value="Genomic_DNA"/>
</dbReference>
<dbReference type="Proteomes" id="UP001378960">
    <property type="component" value="Unassembled WGS sequence"/>
</dbReference>
<evidence type="ECO:0000256" key="1">
    <source>
        <dbReference type="SAM" id="MobiDB-lite"/>
    </source>
</evidence>
<feature type="region of interest" description="Disordered" evidence="1">
    <location>
        <begin position="34"/>
        <end position="55"/>
    </location>
</feature>
<keyword evidence="3" id="KW-1185">Reference proteome</keyword>
<comment type="caution">
    <text evidence="2">The sequence shown here is derived from an EMBL/GenBank/DDBJ whole genome shotgun (WGS) entry which is preliminary data.</text>
</comment>
<evidence type="ECO:0000313" key="2">
    <source>
        <dbReference type="EMBL" id="GMM48009.1"/>
    </source>
</evidence>
<proteinExistence type="predicted"/>
<reference evidence="2 3" key="1">
    <citation type="journal article" date="2023" name="Elife">
        <title>Identification of key yeast species and microbe-microbe interactions impacting larval growth of Drosophila in the wild.</title>
        <authorList>
            <person name="Mure A."/>
            <person name="Sugiura Y."/>
            <person name="Maeda R."/>
            <person name="Honda K."/>
            <person name="Sakurai N."/>
            <person name="Takahashi Y."/>
            <person name="Watada M."/>
            <person name="Katoh T."/>
            <person name="Gotoh A."/>
            <person name="Gotoh Y."/>
            <person name="Taniguchi I."/>
            <person name="Nakamura K."/>
            <person name="Hayashi T."/>
            <person name="Katayama T."/>
            <person name="Uemura T."/>
            <person name="Hattori Y."/>
        </authorList>
    </citation>
    <scope>NUCLEOTIDE SEQUENCE [LARGE SCALE GENOMIC DNA]</scope>
    <source>
        <strain evidence="2 3">PK-24</strain>
    </source>
</reference>
<sequence>MNHLAGGVRQSCRLNILRYRERIPNIHEFLRYQTTKTSKKKDTQSTHSQESNEYNDLSESLYQRGNIFQNSKFESLTLSDDGSLLQNEINDKNHNNYDDIEESDEHFDEFSEDGLNVDLNYVNNLLKMKEHEESKSDNLEIQKLFHEDNISKNDENSKQHDKSSEHALKMNPCEDPVIKLTRTNFLKAKYKLDKNKNCEKEYSLDDFYGKVVKDKTKNTDFTFEVPQFPKHINNENVYEYLKNVNSINLNYDLNNAGKTIHAQMNNLVHNILKLEGILDVKTMHEFLKFYLESRNNKVIFLLLFRFEKMNIIPTKDTLHLLIYESRKIRDKFVRKRIVERYIQMGIKKWEIPTDVVTKTLICISQNSSKKRLSMLKALVNEGLVYKDVKWQICEDYTTIEFSEKNKKFTFDRFSKYLVRKKIIDDSREDKIEAFKIYIKNCVHYRLDGITFRELRKYEELVTKETWILFIEGLLNDGKIWKCIATFNYICKQKKYEKKELAIIAFSLMNRYKAIHKHLACKARMGKLELINESKMSVDDLYSRIMKNIANKVKLRFAFLDEYLSTLLISSDEQMDLIIKEKYKNIILSKKFTDKSKDFDVNQIPPQLSLEKGSITF</sequence>
<feature type="region of interest" description="Disordered" evidence="1">
    <location>
        <begin position="147"/>
        <end position="166"/>
    </location>
</feature>
<accession>A0AAV5R8W2</accession>
<name>A0AAV5R8W2_PICKL</name>
<protein>
    <submittedName>
        <fullName evidence="2">Uncharacterized protein</fullName>
    </submittedName>
</protein>